<dbReference type="InterPro" id="IPR031329">
    <property type="entry name" value="NEUT/ALK_ceramidase_N"/>
</dbReference>
<evidence type="ECO:0000259" key="3">
    <source>
        <dbReference type="Pfam" id="PF04734"/>
    </source>
</evidence>
<reference evidence="4" key="1">
    <citation type="submission" date="2019-04" db="EMBL/GenBank/DDBJ databases">
        <authorList>
            <person name="Alioto T."/>
            <person name="Alioto T."/>
        </authorList>
    </citation>
    <scope>NUCLEOTIDE SEQUENCE [LARGE SCALE GENOMIC DNA]</scope>
</reference>
<protein>
    <recommendedName>
        <fullName evidence="1">Neutral ceramidase</fullName>
    </recommendedName>
</protein>
<evidence type="ECO:0000256" key="2">
    <source>
        <dbReference type="PIRSR" id="PIRSR606823-2"/>
    </source>
</evidence>
<keyword evidence="5" id="KW-1185">Reference proteome</keyword>
<feature type="domain" description="Neutral/alkaline non-lysosomal ceramidase N-terminal" evidence="3">
    <location>
        <begin position="1"/>
        <end position="110"/>
    </location>
</feature>
<dbReference type="AlphaFoldDB" id="A0A5E4C7K5"/>
<dbReference type="GO" id="GO:0005576">
    <property type="term" value="C:extracellular region"/>
    <property type="evidence" value="ECO:0007669"/>
    <property type="project" value="TreeGrafter"/>
</dbReference>
<dbReference type="Pfam" id="PF04734">
    <property type="entry name" value="Ceramidase_alk"/>
    <property type="match status" value="1"/>
</dbReference>
<sequence>MGYGKSGQNARGILTRLYSRAFIMAEPTGPNRRIVFVSVDIGMISQRLRLEVLNRLQSKYGSLYRRDNVILSGTHTHSGPAGYFQYTIFVIASEGFSNRTFEYMVTGIVKQNQPPWGLLTNTLKLLTIPSSNALSPPSPVLRLLFVHRDLVYVVLPP</sequence>
<accession>A0A5E4C7K5</accession>
<dbReference type="GO" id="GO:0042759">
    <property type="term" value="P:long-chain fatty acid biosynthetic process"/>
    <property type="evidence" value="ECO:0007669"/>
    <property type="project" value="TreeGrafter"/>
</dbReference>
<dbReference type="GO" id="GO:0046872">
    <property type="term" value="F:metal ion binding"/>
    <property type="evidence" value="ECO:0007669"/>
    <property type="project" value="UniProtKB-KW"/>
</dbReference>
<gene>
    <name evidence="4" type="ORF">MONAX_5E005630</name>
</gene>
<dbReference type="GO" id="GO:0046514">
    <property type="term" value="P:ceramide catabolic process"/>
    <property type="evidence" value="ECO:0007669"/>
    <property type="project" value="InterPro"/>
</dbReference>
<dbReference type="Proteomes" id="UP000335636">
    <property type="component" value="Unassembled WGS sequence"/>
</dbReference>
<dbReference type="GO" id="GO:0017040">
    <property type="term" value="F:N-acylsphingosine amidohydrolase activity"/>
    <property type="evidence" value="ECO:0007669"/>
    <property type="project" value="InterPro"/>
</dbReference>
<name>A0A5E4C7K5_MARMO</name>
<keyword evidence="2" id="KW-0862">Zinc</keyword>
<dbReference type="GO" id="GO:0016020">
    <property type="term" value="C:membrane"/>
    <property type="evidence" value="ECO:0007669"/>
    <property type="project" value="GOC"/>
</dbReference>
<evidence type="ECO:0000256" key="1">
    <source>
        <dbReference type="ARBA" id="ARBA00019235"/>
    </source>
</evidence>
<dbReference type="GO" id="GO:0046512">
    <property type="term" value="P:sphingosine biosynthetic process"/>
    <property type="evidence" value="ECO:0007669"/>
    <property type="project" value="TreeGrafter"/>
</dbReference>
<dbReference type="InterPro" id="IPR006823">
    <property type="entry name" value="Ceramidase_alk"/>
</dbReference>
<keyword evidence="2" id="KW-0479">Metal-binding</keyword>
<comment type="caution">
    <text evidence="4">The sequence shown here is derived from an EMBL/GenBank/DDBJ whole genome shotgun (WGS) entry which is preliminary data.</text>
</comment>
<organism evidence="4 5">
    <name type="scientific">Marmota monax</name>
    <name type="common">Woodchuck</name>
    <dbReference type="NCBI Taxonomy" id="9995"/>
    <lineage>
        <taxon>Eukaryota</taxon>
        <taxon>Metazoa</taxon>
        <taxon>Chordata</taxon>
        <taxon>Craniata</taxon>
        <taxon>Vertebrata</taxon>
        <taxon>Euteleostomi</taxon>
        <taxon>Mammalia</taxon>
        <taxon>Eutheria</taxon>
        <taxon>Euarchontoglires</taxon>
        <taxon>Glires</taxon>
        <taxon>Rodentia</taxon>
        <taxon>Sciuromorpha</taxon>
        <taxon>Sciuridae</taxon>
        <taxon>Xerinae</taxon>
        <taxon>Marmotini</taxon>
        <taxon>Marmota</taxon>
    </lineage>
</organism>
<dbReference type="EMBL" id="CABDUW010001004">
    <property type="protein sequence ID" value="VTJ77804.1"/>
    <property type="molecule type" value="Genomic_DNA"/>
</dbReference>
<dbReference type="PANTHER" id="PTHR12670:SF1">
    <property type="entry name" value="NEUTRAL CERAMIDASE"/>
    <property type="match status" value="1"/>
</dbReference>
<proteinExistence type="predicted"/>
<comment type="cofactor">
    <cofactor evidence="2">
        <name>Zn(2+)</name>
        <dbReference type="ChEBI" id="CHEBI:29105"/>
    </cofactor>
    <text evidence="2">Binds 1 zinc ion per subunit.</text>
</comment>
<evidence type="ECO:0000313" key="5">
    <source>
        <dbReference type="Proteomes" id="UP000335636"/>
    </source>
</evidence>
<dbReference type="PANTHER" id="PTHR12670">
    <property type="entry name" value="CERAMIDASE"/>
    <property type="match status" value="1"/>
</dbReference>
<feature type="binding site" evidence="2">
    <location>
        <position position="75"/>
    </location>
    <ligand>
        <name>Zn(2+)</name>
        <dbReference type="ChEBI" id="CHEBI:29105"/>
    </ligand>
</feature>
<evidence type="ECO:0000313" key="4">
    <source>
        <dbReference type="EMBL" id="VTJ77804.1"/>
    </source>
</evidence>